<reference evidence="1" key="1">
    <citation type="journal article" date="2011" name="PLoS Biol.">
        <title>Gene gain and loss during evolution of obligate parasitism in the white rust pathogen of Arabidopsis thaliana.</title>
        <authorList>
            <person name="Kemen E."/>
            <person name="Gardiner A."/>
            <person name="Schultz-Larsen T."/>
            <person name="Kemen A.C."/>
            <person name="Balmuth A.L."/>
            <person name="Robert-Seilaniantz A."/>
            <person name="Bailey K."/>
            <person name="Holub E."/>
            <person name="Studholme D.J."/>
            <person name="Maclean D."/>
            <person name="Jones J.D."/>
        </authorList>
    </citation>
    <scope>NUCLEOTIDE SEQUENCE</scope>
</reference>
<organism evidence="1">
    <name type="scientific">Albugo laibachii Nc14</name>
    <dbReference type="NCBI Taxonomy" id="890382"/>
    <lineage>
        <taxon>Eukaryota</taxon>
        <taxon>Sar</taxon>
        <taxon>Stramenopiles</taxon>
        <taxon>Oomycota</taxon>
        <taxon>Peronosporomycetes</taxon>
        <taxon>Albuginales</taxon>
        <taxon>Albuginaceae</taxon>
        <taxon>Albugo</taxon>
    </lineage>
</organism>
<evidence type="ECO:0000313" key="1">
    <source>
        <dbReference type="EMBL" id="CCA25282.1"/>
    </source>
</evidence>
<name>F0WV45_9STRA</name>
<protein>
    <submittedName>
        <fullName evidence="1">AlNc14C287G10188 protein</fullName>
    </submittedName>
</protein>
<dbReference type="HOGENOM" id="CLU_111811_0_0_1"/>
<gene>
    <name evidence="1" type="primary">AlNc14C287G10188</name>
    <name evidence="1" type="ORF">ALNC14_114260</name>
</gene>
<dbReference type="AlphaFoldDB" id="F0WV45"/>
<dbReference type="EMBL" id="FR824332">
    <property type="protein sequence ID" value="CCA25282.1"/>
    <property type="molecule type" value="Genomic_DNA"/>
</dbReference>
<reference evidence="1" key="2">
    <citation type="submission" date="2011-02" db="EMBL/GenBank/DDBJ databases">
        <authorList>
            <person name="MacLean D."/>
        </authorList>
    </citation>
    <scope>NUCLEOTIDE SEQUENCE</scope>
</reference>
<accession>F0WV45</accession>
<proteinExistence type="predicted"/>
<sequence length="142" mass="16506">MSNPALPADFFENAPVSLRVSKPEIKPDDEAQMEQEFQEFRDTVVAQVEEEDALEVKERDALEQLDNMTYLNRYRDILEKTLKKEIILEESSVERMDEEPNHSKRDVESIAVAVYAKRKKKKIVTETVSDSSNLFNWRAKAL</sequence>